<evidence type="ECO:0000313" key="1">
    <source>
        <dbReference type="EMBL" id="OJH39585.1"/>
    </source>
</evidence>
<dbReference type="Proteomes" id="UP000182229">
    <property type="component" value="Unassembled WGS sequence"/>
</dbReference>
<protein>
    <submittedName>
        <fullName evidence="1">Uncharacterized protein</fullName>
    </submittedName>
</protein>
<gene>
    <name evidence="1" type="ORF">BON30_19025</name>
</gene>
<accession>A0A1L9BBH4</accession>
<proteinExistence type="predicted"/>
<reference evidence="2" key="1">
    <citation type="submission" date="2016-11" db="EMBL/GenBank/DDBJ databases">
        <authorList>
            <person name="Shukria A."/>
            <person name="Stevens D.C."/>
        </authorList>
    </citation>
    <scope>NUCLEOTIDE SEQUENCE [LARGE SCALE GENOMIC DNA]</scope>
    <source>
        <strain evidence="2">Cbfe23</strain>
    </source>
</reference>
<sequence>MRPFWLPRYTSETLSWIEGDWEYLNDTTFSRMLTKQREAFYPDAVRMLHRLQRTGRLQPLSLRTPL</sequence>
<dbReference type="RefSeq" id="WP_071899752.1">
    <property type="nucleotide sequence ID" value="NZ_MPIN01000004.1"/>
</dbReference>
<evidence type="ECO:0000313" key="2">
    <source>
        <dbReference type="Proteomes" id="UP000182229"/>
    </source>
</evidence>
<name>A0A1L9BBH4_9BACT</name>
<dbReference type="AlphaFoldDB" id="A0A1L9BBH4"/>
<organism evidence="1 2">
    <name type="scientific">Cystobacter ferrugineus</name>
    <dbReference type="NCBI Taxonomy" id="83449"/>
    <lineage>
        <taxon>Bacteria</taxon>
        <taxon>Pseudomonadati</taxon>
        <taxon>Myxococcota</taxon>
        <taxon>Myxococcia</taxon>
        <taxon>Myxococcales</taxon>
        <taxon>Cystobacterineae</taxon>
        <taxon>Archangiaceae</taxon>
        <taxon>Cystobacter</taxon>
    </lineage>
</organism>
<dbReference type="STRING" id="83449.BON30_19025"/>
<comment type="caution">
    <text evidence="1">The sequence shown here is derived from an EMBL/GenBank/DDBJ whole genome shotgun (WGS) entry which is preliminary data.</text>
</comment>
<reference evidence="1 2" key="2">
    <citation type="submission" date="2016-12" db="EMBL/GenBank/DDBJ databases">
        <title>Draft Genome Sequence of Cystobacter ferrugineus Strain Cbfe23.</title>
        <authorList>
            <person name="Akbar S."/>
            <person name="Dowd S.E."/>
            <person name="Stevens D.C."/>
        </authorList>
    </citation>
    <scope>NUCLEOTIDE SEQUENCE [LARGE SCALE GENOMIC DNA]</scope>
    <source>
        <strain evidence="1 2">Cbfe23</strain>
    </source>
</reference>
<keyword evidence="2" id="KW-1185">Reference proteome</keyword>
<dbReference type="EMBL" id="MPIN01000004">
    <property type="protein sequence ID" value="OJH39585.1"/>
    <property type="molecule type" value="Genomic_DNA"/>
</dbReference>